<evidence type="ECO:0000313" key="3">
    <source>
        <dbReference type="Proteomes" id="UP001213681"/>
    </source>
</evidence>
<dbReference type="EMBL" id="JAPVEA010000002">
    <property type="protein sequence ID" value="KAJ5460613.1"/>
    <property type="molecule type" value="Genomic_DNA"/>
</dbReference>
<dbReference type="Proteomes" id="UP001213681">
    <property type="component" value="Unassembled WGS sequence"/>
</dbReference>
<keyword evidence="3" id="KW-1185">Reference proteome</keyword>
<dbReference type="GeneID" id="81595791"/>
<reference evidence="2" key="2">
    <citation type="journal article" date="2023" name="IMA Fungus">
        <title>Comparative genomic study of the Penicillium genus elucidates a diverse pangenome and 15 lateral gene transfer events.</title>
        <authorList>
            <person name="Petersen C."/>
            <person name="Sorensen T."/>
            <person name="Nielsen M.R."/>
            <person name="Sondergaard T.E."/>
            <person name="Sorensen J.L."/>
            <person name="Fitzpatrick D.A."/>
            <person name="Frisvad J.C."/>
            <person name="Nielsen K.L."/>
        </authorList>
    </citation>
    <scope>NUCLEOTIDE SEQUENCE</scope>
    <source>
        <strain evidence="2">IBT 16125</strain>
    </source>
</reference>
<evidence type="ECO:0000256" key="1">
    <source>
        <dbReference type="SAM" id="MobiDB-lite"/>
    </source>
</evidence>
<organism evidence="2 3">
    <name type="scientific">Penicillium daleae</name>
    <dbReference type="NCBI Taxonomy" id="63821"/>
    <lineage>
        <taxon>Eukaryota</taxon>
        <taxon>Fungi</taxon>
        <taxon>Dikarya</taxon>
        <taxon>Ascomycota</taxon>
        <taxon>Pezizomycotina</taxon>
        <taxon>Eurotiomycetes</taxon>
        <taxon>Eurotiomycetidae</taxon>
        <taxon>Eurotiales</taxon>
        <taxon>Aspergillaceae</taxon>
        <taxon>Penicillium</taxon>
    </lineage>
</organism>
<feature type="compositionally biased region" description="Basic residues" evidence="1">
    <location>
        <begin position="112"/>
        <end position="122"/>
    </location>
</feature>
<evidence type="ECO:0000313" key="2">
    <source>
        <dbReference type="EMBL" id="KAJ5460613.1"/>
    </source>
</evidence>
<feature type="region of interest" description="Disordered" evidence="1">
    <location>
        <begin position="96"/>
        <end position="227"/>
    </location>
</feature>
<feature type="compositionally biased region" description="Low complexity" evidence="1">
    <location>
        <begin position="166"/>
        <end position="184"/>
    </location>
</feature>
<gene>
    <name evidence="2" type="ORF">N7458_002165</name>
</gene>
<name>A0AAD6G6W3_9EURO</name>
<dbReference type="RefSeq" id="XP_056769655.1">
    <property type="nucleotide sequence ID" value="XM_056905548.1"/>
</dbReference>
<sequence length="394" mass="43270">MGGGLAVPPHIQKIEADLKKEWANKEREVKEMLKESAAVKPEAKGTKRKADQVSTSTSVNVNVSVSVSSTGVIEVQAANLATKRAKVAPKITAKEKKVTPAANPPVPAAVPKRTKQPARRTVHQLIMAKDGKPSTAKPKAAPTVLKEKKTTAPKLTEKKTAPVKSTTGAAKPAAKAKGNTKTAAQQVAPSQDENGDAPPPYSEYDPSLSSVWRGPVQPTSPSSPRRRIGLLNGRYDLCCKHVEANFPQYRDRLSLIGTLDGNTLWLKFNLGVATGMMKVTRPYEVNTEDAMTIFWRGDAMPRWTDEYELHNIDTEDSAGSFNGLFFNGEGHIHGFIRYGSEEDDNEVDLKFDAYRRPDQSMTSEISPTQARQIWASLEGRWDSYSRDSASYDEY</sequence>
<dbReference type="AlphaFoldDB" id="A0AAD6G6W3"/>
<accession>A0AAD6G6W3</accession>
<protein>
    <submittedName>
        <fullName evidence="2">Uncharacterized protein</fullName>
    </submittedName>
</protein>
<reference evidence="2" key="1">
    <citation type="submission" date="2022-12" db="EMBL/GenBank/DDBJ databases">
        <authorList>
            <person name="Petersen C."/>
        </authorList>
    </citation>
    <scope>NUCLEOTIDE SEQUENCE</scope>
    <source>
        <strain evidence="2">IBT 16125</strain>
    </source>
</reference>
<feature type="region of interest" description="Disordered" evidence="1">
    <location>
        <begin position="33"/>
        <end position="58"/>
    </location>
</feature>
<comment type="caution">
    <text evidence="2">The sequence shown here is derived from an EMBL/GenBank/DDBJ whole genome shotgun (WGS) entry which is preliminary data.</text>
</comment>
<feature type="compositionally biased region" description="Basic and acidic residues" evidence="1">
    <location>
        <begin position="41"/>
        <end position="51"/>
    </location>
</feature>
<proteinExistence type="predicted"/>
<feature type="compositionally biased region" description="Basic and acidic residues" evidence="1">
    <location>
        <begin position="145"/>
        <end position="160"/>
    </location>
</feature>